<gene>
    <name evidence="1" type="ORF">DERP_012452</name>
</gene>
<keyword evidence="2" id="KW-1185">Reference proteome</keyword>
<comment type="caution">
    <text evidence="1">The sequence shown here is derived from an EMBL/GenBank/DDBJ whole genome shotgun (WGS) entry which is preliminary data.</text>
</comment>
<protein>
    <submittedName>
        <fullName evidence="1">Uncharacterized protein</fullName>
    </submittedName>
</protein>
<name>A0ABQ8IX25_DERPT</name>
<dbReference type="Proteomes" id="UP000887458">
    <property type="component" value="Unassembled WGS sequence"/>
</dbReference>
<sequence>MIIIDTSKIQPISPRRGIRLPSVTNAAIAAPSPGSNALPKSRLFNSNDSIGAGPTISSASFSPLFFSFCLLNKKK</sequence>
<proteinExistence type="predicted"/>
<accession>A0ABQ8IX25</accession>
<evidence type="ECO:0000313" key="2">
    <source>
        <dbReference type="Proteomes" id="UP000887458"/>
    </source>
</evidence>
<reference evidence="1 2" key="2">
    <citation type="journal article" date="2022" name="Mol. Biol. Evol.">
        <title>Comparative Genomics Reveals Insights into the Divergent Evolution of Astigmatic Mites and Household Pest Adaptations.</title>
        <authorList>
            <person name="Xiong Q."/>
            <person name="Wan A.T."/>
            <person name="Liu X."/>
            <person name="Fung C.S."/>
            <person name="Xiao X."/>
            <person name="Malainual N."/>
            <person name="Hou J."/>
            <person name="Wang L."/>
            <person name="Wang M."/>
            <person name="Yang K.Y."/>
            <person name="Cui Y."/>
            <person name="Leung E.L."/>
            <person name="Nong W."/>
            <person name="Shin S.K."/>
            <person name="Au S.W."/>
            <person name="Jeong K.Y."/>
            <person name="Chew F.T."/>
            <person name="Hui J.H."/>
            <person name="Leung T.F."/>
            <person name="Tungtrongchitr A."/>
            <person name="Zhong N."/>
            <person name="Liu Z."/>
            <person name="Tsui S.K."/>
        </authorList>
    </citation>
    <scope>NUCLEOTIDE SEQUENCE [LARGE SCALE GENOMIC DNA]</scope>
    <source>
        <strain evidence="1">Derp</strain>
    </source>
</reference>
<organism evidence="1 2">
    <name type="scientific">Dermatophagoides pteronyssinus</name>
    <name type="common">European house dust mite</name>
    <dbReference type="NCBI Taxonomy" id="6956"/>
    <lineage>
        <taxon>Eukaryota</taxon>
        <taxon>Metazoa</taxon>
        <taxon>Ecdysozoa</taxon>
        <taxon>Arthropoda</taxon>
        <taxon>Chelicerata</taxon>
        <taxon>Arachnida</taxon>
        <taxon>Acari</taxon>
        <taxon>Acariformes</taxon>
        <taxon>Sarcoptiformes</taxon>
        <taxon>Astigmata</taxon>
        <taxon>Psoroptidia</taxon>
        <taxon>Analgoidea</taxon>
        <taxon>Pyroglyphidae</taxon>
        <taxon>Dermatophagoidinae</taxon>
        <taxon>Dermatophagoides</taxon>
    </lineage>
</organism>
<evidence type="ECO:0000313" key="1">
    <source>
        <dbReference type="EMBL" id="KAH9414862.1"/>
    </source>
</evidence>
<reference evidence="1 2" key="1">
    <citation type="journal article" date="2018" name="J. Allergy Clin. Immunol.">
        <title>High-quality assembly of Dermatophagoides pteronyssinus genome and transcriptome reveals a wide range of novel allergens.</title>
        <authorList>
            <person name="Liu X.Y."/>
            <person name="Yang K.Y."/>
            <person name="Wang M.Q."/>
            <person name="Kwok J.S."/>
            <person name="Zeng X."/>
            <person name="Yang Z."/>
            <person name="Xiao X.J."/>
            <person name="Lau C.P."/>
            <person name="Li Y."/>
            <person name="Huang Z.M."/>
            <person name="Ba J.G."/>
            <person name="Yim A.K."/>
            <person name="Ouyang C.Y."/>
            <person name="Ngai S.M."/>
            <person name="Chan T.F."/>
            <person name="Leung E.L."/>
            <person name="Liu L."/>
            <person name="Liu Z.G."/>
            <person name="Tsui S.K."/>
        </authorList>
    </citation>
    <scope>NUCLEOTIDE SEQUENCE [LARGE SCALE GENOMIC DNA]</scope>
    <source>
        <strain evidence="1">Derp</strain>
    </source>
</reference>
<dbReference type="EMBL" id="NJHN03000104">
    <property type="protein sequence ID" value="KAH9414862.1"/>
    <property type="molecule type" value="Genomic_DNA"/>
</dbReference>